<evidence type="ECO:0008006" key="4">
    <source>
        <dbReference type="Google" id="ProtNLM"/>
    </source>
</evidence>
<dbReference type="InterPro" id="IPR008775">
    <property type="entry name" value="Phytyl_CoA_dOase-like"/>
</dbReference>
<dbReference type="SUPFAM" id="SSF51197">
    <property type="entry name" value="Clavaminate synthase-like"/>
    <property type="match status" value="1"/>
</dbReference>
<dbReference type="RefSeq" id="XP_016764511.1">
    <property type="nucleotide sequence ID" value="XM_016900980.1"/>
</dbReference>
<evidence type="ECO:0000256" key="1">
    <source>
        <dbReference type="SAM" id="MobiDB-lite"/>
    </source>
</evidence>
<evidence type="ECO:0000313" key="2">
    <source>
        <dbReference type="EMBL" id="EMF16390.1"/>
    </source>
</evidence>
<dbReference type="PANTHER" id="PTHR31630">
    <property type="entry name" value="PHYTANOYL-COA DIOXYGENASE-RELATED-RELATED"/>
    <property type="match status" value="1"/>
</dbReference>
<organism evidence="2 3">
    <name type="scientific">Sphaerulina musiva (strain SO2202)</name>
    <name type="common">Poplar stem canker fungus</name>
    <name type="synonym">Septoria musiva</name>
    <dbReference type="NCBI Taxonomy" id="692275"/>
    <lineage>
        <taxon>Eukaryota</taxon>
        <taxon>Fungi</taxon>
        <taxon>Dikarya</taxon>
        <taxon>Ascomycota</taxon>
        <taxon>Pezizomycotina</taxon>
        <taxon>Dothideomycetes</taxon>
        <taxon>Dothideomycetidae</taxon>
        <taxon>Mycosphaerellales</taxon>
        <taxon>Mycosphaerellaceae</taxon>
        <taxon>Sphaerulina</taxon>
    </lineage>
</organism>
<dbReference type="OMA" id="HEDFVWK"/>
<gene>
    <name evidence="2" type="ORF">SEPMUDRAFT_112438</name>
</gene>
<sequence length="334" mass="37832">MSSSSPSKPQFLIDLDRDGYVVVPSVVPPSVCASFVESAWSWLESFPTNNFSRTDRSTWKASHLPSDHSKGLYNRYSVNHEAFVWNIRTQPGILETFSQIWGTDDLIASFDGLNISLPVHPEHGRTDVEETKPWEHIDQDPRTISECKLYQGIANLADNGPSDGGLVVLAGSHKLHQRHFDAVNGGKFRPECDLGEGENGYNFNPEDAAWYREVAGCPEVKVCAKAGDLILWDSRTIHWNTNPKGERTRFATYVCYCPRSFMTEEELEKKREIFEQRKGTTHWPNMNIVPADKVDYYDAKPRRPDGSLDPADRTRPFHEPEVTPEVLRLVGVRG</sequence>
<keyword evidence="3" id="KW-1185">Reference proteome</keyword>
<dbReference type="OrthoDB" id="10248520at2759"/>
<protein>
    <recommendedName>
        <fullName evidence="4">Phytanoyl-CoA dioxygenase</fullName>
    </recommendedName>
</protein>
<dbReference type="Pfam" id="PF05721">
    <property type="entry name" value="PhyH"/>
    <property type="match status" value="1"/>
</dbReference>
<reference evidence="2 3" key="1">
    <citation type="journal article" date="2012" name="PLoS Pathog.">
        <title>Diverse lifestyles and strategies of plant pathogenesis encoded in the genomes of eighteen Dothideomycetes fungi.</title>
        <authorList>
            <person name="Ohm R.A."/>
            <person name="Feau N."/>
            <person name="Henrissat B."/>
            <person name="Schoch C.L."/>
            <person name="Horwitz B.A."/>
            <person name="Barry K.W."/>
            <person name="Condon B.J."/>
            <person name="Copeland A.C."/>
            <person name="Dhillon B."/>
            <person name="Glaser F."/>
            <person name="Hesse C.N."/>
            <person name="Kosti I."/>
            <person name="LaButti K."/>
            <person name="Lindquist E.A."/>
            <person name="Lucas S."/>
            <person name="Salamov A.A."/>
            <person name="Bradshaw R.E."/>
            <person name="Ciuffetti L."/>
            <person name="Hamelin R.C."/>
            <person name="Kema G.H.J."/>
            <person name="Lawrence C."/>
            <person name="Scott J.A."/>
            <person name="Spatafora J.W."/>
            <person name="Turgeon B.G."/>
            <person name="de Wit P.J.G.M."/>
            <person name="Zhong S."/>
            <person name="Goodwin S.B."/>
            <person name="Grigoriev I.V."/>
        </authorList>
    </citation>
    <scope>NUCLEOTIDE SEQUENCE [LARGE SCALE GENOMIC DNA]</scope>
    <source>
        <strain evidence="2 3">SO2202</strain>
    </source>
</reference>
<name>N1QGT2_SPHMS</name>
<proteinExistence type="predicted"/>
<dbReference type="eggNOG" id="ENOG502QZ63">
    <property type="taxonomic scope" value="Eukaryota"/>
</dbReference>
<dbReference type="Gene3D" id="2.60.120.620">
    <property type="entry name" value="q2cbj1_9rhob like domain"/>
    <property type="match status" value="1"/>
</dbReference>
<evidence type="ECO:0000313" key="3">
    <source>
        <dbReference type="Proteomes" id="UP000016931"/>
    </source>
</evidence>
<dbReference type="GeneID" id="27898117"/>
<dbReference type="AlphaFoldDB" id="N1QGT2"/>
<dbReference type="Proteomes" id="UP000016931">
    <property type="component" value="Unassembled WGS sequence"/>
</dbReference>
<dbReference type="HOGENOM" id="CLU_049199_0_0_1"/>
<dbReference type="PANTHER" id="PTHR31630:SF6">
    <property type="entry name" value="PHYTANOYL-COA DIOXYGENASE-RELATED"/>
    <property type="match status" value="1"/>
</dbReference>
<feature type="region of interest" description="Disordered" evidence="1">
    <location>
        <begin position="297"/>
        <end position="320"/>
    </location>
</feature>
<accession>N1QGT2</accession>
<dbReference type="EMBL" id="KB456260">
    <property type="protein sequence ID" value="EMF16390.1"/>
    <property type="molecule type" value="Genomic_DNA"/>
</dbReference>